<dbReference type="NCBIfam" id="TIGR00254">
    <property type="entry name" value="GGDEF"/>
    <property type="match status" value="1"/>
</dbReference>
<dbReference type="PANTHER" id="PTHR44757">
    <property type="entry name" value="DIGUANYLATE CYCLASE DGCP"/>
    <property type="match status" value="1"/>
</dbReference>
<dbReference type="PANTHER" id="PTHR44757:SF2">
    <property type="entry name" value="BIOFILM ARCHITECTURE MAINTENANCE PROTEIN MBAA"/>
    <property type="match status" value="1"/>
</dbReference>
<dbReference type="AlphaFoldDB" id="A0A143HBM2"/>
<evidence type="ECO:0000313" key="7">
    <source>
        <dbReference type="EMBL" id="AMW98896.1"/>
    </source>
</evidence>
<dbReference type="STRING" id="241244.ATY39_05170"/>
<feature type="domain" description="PAC" evidence="3">
    <location>
        <begin position="330"/>
        <end position="380"/>
    </location>
</feature>
<feature type="domain" description="EAL" evidence="4">
    <location>
        <begin position="553"/>
        <end position="806"/>
    </location>
</feature>
<dbReference type="RefSeq" id="WP_066786803.1">
    <property type="nucleotide sequence ID" value="NZ_CP014806.1"/>
</dbReference>
<dbReference type="Pfam" id="PF13426">
    <property type="entry name" value="PAS_9"/>
    <property type="match status" value="1"/>
</dbReference>
<evidence type="ECO:0000259" key="2">
    <source>
        <dbReference type="PROSITE" id="PS50112"/>
    </source>
</evidence>
<evidence type="ECO:0000259" key="4">
    <source>
        <dbReference type="PROSITE" id="PS50883"/>
    </source>
</evidence>
<dbReference type="PROSITE" id="PS50883">
    <property type="entry name" value="EAL"/>
    <property type="match status" value="1"/>
</dbReference>
<dbReference type="SMART" id="SM00052">
    <property type="entry name" value="EAL"/>
    <property type="match status" value="1"/>
</dbReference>
<dbReference type="FunFam" id="3.20.20.450:FF:000001">
    <property type="entry name" value="Cyclic di-GMP phosphodiesterase yahA"/>
    <property type="match status" value="1"/>
</dbReference>
<dbReference type="GO" id="GO:0016020">
    <property type="term" value="C:membrane"/>
    <property type="evidence" value="ECO:0007669"/>
    <property type="project" value="UniProtKB-UniRule"/>
</dbReference>
<evidence type="ECO:0000256" key="1">
    <source>
        <dbReference type="PROSITE-ProRule" id="PRU00244"/>
    </source>
</evidence>
<dbReference type="OrthoDB" id="2624050at2"/>
<dbReference type="InterPro" id="IPR000700">
    <property type="entry name" value="PAS-assoc_C"/>
</dbReference>
<dbReference type="PROSITE" id="PS50113">
    <property type="entry name" value="PAC"/>
    <property type="match status" value="1"/>
</dbReference>
<dbReference type="InterPro" id="IPR001610">
    <property type="entry name" value="PAC"/>
</dbReference>
<dbReference type="PROSITE" id="PS50887">
    <property type="entry name" value="GGDEF"/>
    <property type="match status" value="1"/>
</dbReference>
<dbReference type="InterPro" id="IPR035965">
    <property type="entry name" value="PAS-like_dom_sf"/>
</dbReference>
<dbReference type="Pfam" id="PF00563">
    <property type="entry name" value="EAL"/>
    <property type="match status" value="1"/>
</dbReference>
<name>A0A143HBM2_9BACL</name>
<feature type="domain" description="MHYT" evidence="6">
    <location>
        <begin position="7"/>
        <end position="200"/>
    </location>
</feature>
<feature type="transmembrane region" description="Helical" evidence="1">
    <location>
        <begin position="106"/>
        <end position="126"/>
    </location>
</feature>
<dbReference type="CDD" id="cd00130">
    <property type="entry name" value="PAS"/>
    <property type="match status" value="1"/>
</dbReference>
<keyword evidence="1" id="KW-1133">Transmembrane helix</keyword>
<feature type="transmembrane region" description="Helical" evidence="1">
    <location>
        <begin position="141"/>
        <end position="164"/>
    </location>
</feature>
<dbReference type="NCBIfam" id="TIGR00229">
    <property type="entry name" value="sensory_box"/>
    <property type="match status" value="1"/>
</dbReference>
<dbReference type="KEGG" id="rst:ATY39_05170"/>
<dbReference type="SUPFAM" id="SSF141868">
    <property type="entry name" value="EAL domain-like"/>
    <property type="match status" value="1"/>
</dbReference>
<dbReference type="InterPro" id="IPR001633">
    <property type="entry name" value="EAL_dom"/>
</dbReference>
<dbReference type="PROSITE" id="PS50112">
    <property type="entry name" value="PAS"/>
    <property type="match status" value="1"/>
</dbReference>
<evidence type="ECO:0000259" key="5">
    <source>
        <dbReference type="PROSITE" id="PS50887"/>
    </source>
</evidence>
<dbReference type="Proteomes" id="UP000076021">
    <property type="component" value="Chromosome"/>
</dbReference>
<keyword evidence="1" id="KW-0472">Membrane</keyword>
<evidence type="ECO:0000259" key="6">
    <source>
        <dbReference type="PROSITE" id="PS50924"/>
    </source>
</evidence>
<dbReference type="CDD" id="cd01949">
    <property type="entry name" value="GGDEF"/>
    <property type="match status" value="1"/>
</dbReference>
<dbReference type="InterPro" id="IPR000014">
    <property type="entry name" value="PAS"/>
</dbReference>
<evidence type="ECO:0008006" key="9">
    <source>
        <dbReference type="Google" id="ProtNLM"/>
    </source>
</evidence>
<evidence type="ECO:0000313" key="8">
    <source>
        <dbReference type="Proteomes" id="UP000076021"/>
    </source>
</evidence>
<dbReference type="InterPro" id="IPR052155">
    <property type="entry name" value="Biofilm_reg_signaling"/>
</dbReference>
<feature type="transmembrane region" description="Helical" evidence="1">
    <location>
        <begin position="217"/>
        <end position="239"/>
    </location>
</feature>
<dbReference type="InterPro" id="IPR043128">
    <property type="entry name" value="Rev_trsase/Diguanyl_cyclase"/>
</dbReference>
<dbReference type="Gene3D" id="3.20.20.450">
    <property type="entry name" value="EAL domain"/>
    <property type="match status" value="1"/>
</dbReference>
<dbReference type="InterPro" id="IPR029787">
    <property type="entry name" value="Nucleotide_cyclase"/>
</dbReference>
<gene>
    <name evidence="7" type="ORF">ATY39_05170</name>
</gene>
<feature type="domain" description="PAS" evidence="2">
    <location>
        <begin position="253"/>
        <end position="323"/>
    </location>
</feature>
<dbReference type="Gene3D" id="3.30.450.20">
    <property type="entry name" value="PAS domain"/>
    <property type="match status" value="1"/>
</dbReference>
<dbReference type="CDD" id="cd01948">
    <property type="entry name" value="EAL"/>
    <property type="match status" value="1"/>
</dbReference>
<dbReference type="SUPFAM" id="SSF55073">
    <property type="entry name" value="Nucleotide cyclase"/>
    <property type="match status" value="1"/>
</dbReference>
<evidence type="ECO:0000259" key="3">
    <source>
        <dbReference type="PROSITE" id="PS50113"/>
    </source>
</evidence>
<dbReference type="SMART" id="SM00086">
    <property type="entry name" value="PAC"/>
    <property type="match status" value="1"/>
</dbReference>
<dbReference type="EMBL" id="CP014806">
    <property type="protein sequence ID" value="AMW98896.1"/>
    <property type="molecule type" value="Genomic_DNA"/>
</dbReference>
<feature type="transmembrane region" description="Helical" evidence="1">
    <location>
        <begin position="176"/>
        <end position="197"/>
    </location>
</feature>
<feature type="transmembrane region" description="Helical" evidence="1">
    <location>
        <begin position="12"/>
        <end position="31"/>
    </location>
</feature>
<dbReference type="SUPFAM" id="SSF55785">
    <property type="entry name" value="PYP-like sensor domain (PAS domain)"/>
    <property type="match status" value="1"/>
</dbReference>
<accession>A0A143HBM2</accession>
<proteinExistence type="predicted"/>
<dbReference type="Gene3D" id="3.30.70.270">
    <property type="match status" value="1"/>
</dbReference>
<dbReference type="FunFam" id="3.30.70.270:FF:000001">
    <property type="entry name" value="Diguanylate cyclase domain protein"/>
    <property type="match status" value="1"/>
</dbReference>
<feature type="transmembrane region" description="Helical" evidence="1">
    <location>
        <begin position="78"/>
        <end position="99"/>
    </location>
</feature>
<dbReference type="PROSITE" id="PS50924">
    <property type="entry name" value="MHYT"/>
    <property type="match status" value="1"/>
</dbReference>
<keyword evidence="8" id="KW-1185">Reference proteome</keyword>
<feature type="domain" description="GGDEF" evidence="5">
    <location>
        <begin position="412"/>
        <end position="544"/>
    </location>
</feature>
<reference evidence="7 8" key="1">
    <citation type="journal article" date="2016" name="Genome Announc.">
        <title>Whole-Genome Sequence of Rummeliibacillus stabekisii Strain PP9 Isolated from Antarctic Soil.</title>
        <authorList>
            <person name="da Mota F.F."/>
            <person name="Vollu R.E."/>
            <person name="Jurelevicius D."/>
            <person name="Seldin L."/>
        </authorList>
    </citation>
    <scope>NUCLEOTIDE SEQUENCE [LARGE SCALE GENOMIC DNA]</scope>
    <source>
        <strain evidence="7 8">PP9</strain>
    </source>
</reference>
<dbReference type="InterPro" id="IPR035919">
    <property type="entry name" value="EAL_sf"/>
</dbReference>
<dbReference type="SMART" id="SM00267">
    <property type="entry name" value="GGDEF"/>
    <property type="match status" value="1"/>
</dbReference>
<protein>
    <recommendedName>
        <fullName evidence="9">Signaling protein YkoW</fullName>
    </recommendedName>
</protein>
<dbReference type="Pfam" id="PF00990">
    <property type="entry name" value="GGDEF"/>
    <property type="match status" value="1"/>
</dbReference>
<sequence>MNMMGHYNSALLVLSVGIAIISSYTALNIIIRLMSLKGGLKQLWWWVGAATFGAGIWSMHFIAMLALKLSMPVSYSVFWVSLSFILAILASAVAFLIVSRGLKRKIYILIGSLFITTGIVSMHYIGMKAMNMGVDISYDPILYLLSWLIAFAASVVSLYLFFYFQSKTVGMQLQKWMSSVVMAGAIAGMHFTGMAAMKMKPNHEMLYFKRTAIDSGVLAYTVAGGMLFIFACIIGGFYLDRRFQQTSTELEFKDSIYQSIILTASDAIVLCNSRGIIISFNKAAEVIFGYKEEEVLGERLEIIIPMEYREAHRKGMDRYLRTKEPHVIGRMVELKGLRKNNEEFPLELSLSALKKGDETYFSGILRDISERKRTEEKITELVYRDPLTNLPNRRLLNTHLTMCIEQAAISGQMLAVLFIDLDRFKYINDTLGHDVGDAFLIEVAKRMETCIQKKDMLARQGGDEYIIVVSHTTHQQVVSLAKEILEKLNRPFLLGEHELFITGSIGISMYPSDGMEHEILIKNADTAMYRAKELGKNNYQFFTAEMNNMMAKKMNLEIGLRKAIENHEFELYYQPQIGVNTGKMTGVEALIRWNHPEIGLVPPNDFIPLAEETGLIIPMGYWILRVASQQAKKWIDQGFDDLRMSVNISSRQFQQPDFVAAVQTILSETGLPAKNLELELTESIVQNPKSALPVMEQLKAMGVKLSLDDFGTGYSSLSYLRSFPLDTLKIDKSFIRYINEEIKDEAIVKTIINMAHSLKLNVIAEGVETEEQLSLLSDNDCHEFQGYLFSRPVKADELQEILENHKAYKTD</sequence>
<dbReference type="SMART" id="SM00091">
    <property type="entry name" value="PAS"/>
    <property type="match status" value="1"/>
</dbReference>
<dbReference type="InterPro" id="IPR005330">
    <property type="entry name" value="MHYT_dom"/>
</dbReference>
<dbReference type="InterPro" id="IPR000160">
    <property type="entry name" value="GGDEF_dom"/>
</dbReference>
<feature type="transmembrane region" description="Helical" evidence="1">
    <location>
        <begin position="43"/>
        <end position="66"/>
    </location>
</feature>
<reference evidence="8" key="2">
    <citation type="submission" date="2016-03" db="EMBL/GenBank/DDBJ databases">
        <authorList>
            <person name="Ploux O."/>
        </authorList>
    </citation>
    <scope>NUCLEOTIDE SEQUENCE [LARGE SCALE GENOMIC DNA]</scope>
    <source>
        <strain evidence="8">PP9</strain>
    </source>
</reference>
<dbReference type="Pfam" id="PF03707">
    <property type="entry name" value="MHYT"/>
    <property type="match status" value="3"/>
</dbReference>
<keyword evidence="1" id="KW-0812">Transmembrane</keyword>
<organism evidence="7 8">
    <name type="scientific">Rummeliibacillus stabekisii</name>
    <dbReference type="NCBI Taxonomy" id="241244"/>
    <lineage>
        <taxon>Bacteria</taxon>
        <taxon>Bacillati</taxon>
        <taxon>Bacillota</taxon>
        <taxon>Bacilli</taxon>
        <taxon>Bacillales</taxon>
        <taxon>Caryophanaceae</taxon>
        <taxon>Rummeliibacillus</taxon>
    </lineage>
</organism>